<reference evidence="11 13" key="1">
    <citation type="journal article" date="2018" name="Gigascience">
        <title>Genomes of trombidid mites reveal novel predicted allergens and laterally-transferred genes associated with secondary metabolism.</title>
        <authorList>
            <person name="Dong X."/>
            <person name="Chaisiri K."/>
            <person name="Xia D."/>
            <person name="Armstrong S.D."/>
            <person name="Fang Y."/>
            <person name="Donnelly M.J."/>
            <person name="Kadowaki T."/>
            <person name="McGarry J.W."/>
            <person name="Darby A.C."/>
            <person name="Makepeace B.L."/>
        </authorList>
    </citation>
    <scope>NUCLEOTIDE SEQUENCE [LARGE SCALE GENOMIC DNA]</scope>
    <source>
        <strain evidence="11">UoL-WK</strain>
    </source>
</reference>
<dbReference type="InterPro" id="IPR003020">
    <property type="entry name" value="HCO3_transpt_euk"/>
</dbReference>
<dbReference type="EMBL" id="NCKU01005023">
    <property type="protein sequence ID" value="RWS05106.1"/>
    <property type="molecule type" value="Genomic_DNA"/>
</dbReference>
<feature type="domain" description="Bicarbonate transporter-like transmembrane" evidence="10">
    <location>
        <begin position="276"/>
        <end position="452"/>
    </location>
</feature>
<reference evidence="11" key="2">
    <citation type="submission" date="2018-11" db="EMBL/GenBank/DDBJ databases">
        <title>Trombidioid mite genomics.</title>
        <authorList>
            <person name="Dong X."/>
        </authorList>
    </citation>
    <scope>NUCLEOTIDE SEQUENCE</scope>
    <source>
        <strain evidence="11">UoL-WK</strain>
    </source>
</reference>
<evidence type="ECO:0000256" key="2">
    <source>
        <dbReference type="ARBA" id="ARBA00010993"/>
    </source>
</evidence>
<dbReference type="GO" id="GO:0005452">
    <property type="term" value="F:solute:inorganic anion antiporter activity"/>
    <property type="evidence" value="ECO:0007669"/>
    <property type="project" value="InterPro"/>
</dbReference>
<evidence type="ECO:0000313" key="12">
    <source>
        <dbReference type="EMBL" id="RWS05106.1"/>
    </source>
</evidence>
<dbReference type="OrthoDB" id="1735926at2759"/>
<gene>
    <name evidence="11" type="ORF">B4U79_06651</name>
    <name evidence="12" type="ORF">B4U79_14145</name>
</gene>
<keyword evidence="6 9" id="KW-1133">Transmembrane helix</keyword>
<protein>
    <submittedName>
        <fullName evidence="11">Sodium bicarbonate transporter-like protein 11</fullName>
    </submittedName>
</protein>
<evidence type="ECO:0000256" key="9">
    <source>
        <dbReference type="SAM" id="Phobius"/>
    </source>
</evidence>
<name>A0A3S3PNK6_9ACAR</name>
<keyword evidence="3" id="KW-0813">Transport</keyword>
<evidence type="ECO:0000256" key="5">
    <source>
        <dbReference type="ARBA" id="ARBA00022692"/>
    </source>
</evidence>
<dbReference type="PANTHER" id="PTHR11453:SF127">
    <property type="entry name" value="SOLUTE CARRIER FAMILY 4 MEMBER 11"/>
    <property type="match status" value="1"/>
</dbReference>
<evidence type="ECO:0000256" key="6">
    <source>
        <dbReference type="ARBA" id="ARBA00022989"/>
    </source>
</evidence>
<dbReference type="FunFam" id="1.10.287.570:FF:000002">
    <property type="entry name" value="Solute carrier family 4 member 11"/>
    <property type="match status" value="1"/>
</dbReference>
<feature type="transmembrane region" description="Helical" evidence="9">
    <location>
        <begin position="476"/>
        <end position="493"/>
    </location>
</feature>
<evidence type="ECO:0000256" key="8">
    <source>
        <dbReference type="ARBA" id="ARBA00023136"/>
    </source>
</evidence>
<evidence type="ECO:0000256" key="1">
    <source>
        <dbReference type="ARBA" id="ARBA00004651"/>
    </source>
</evidence>
<dbReference type="SUPFAM" id="SSF55804">
    <property type="entry name" value="Phoshotransferase/anion transport protein"/>
    <property type="match status" value="1"/>
</dbReference>
<sequence length="534" mass="60613">MDSNNVVHNGDVCFVNGGFEFDEDQVGKKRKSAWNNLRSDFGPFGSVLSKLESVVSNEKPKEEILLFNSVQLLPKMLYNDEIRGLLDMKHYLGKMTILLDIRDSNLQNIIYNLVEEMATYKNSNVLLEEVKSQIFADEKKLLLAQTIRGAEYNESANEVTDKPWICIVCEVACLRKRKIGFIRLKNEMNLGRGVEHVQFILLILVPIRQKITKNGYETARIFGTLLANEAMRKELCEAKEVEQVKQIFYKEAVRMSNQPKDIKENFYEGSYCNLGAGLWENFKRRAIFYFSDFKDGICGNKTIHKTIATVFFLYFACILPCIAFGVLNASHTDNKIDAGRALIGQTFGGLAFALFGGQPLVVIGTTALCSLYIEVVRKFSDQLQVDFYAMYACVGLWNSFFVVLYSFLGISSLIRWSTRSVEEIFAMFIVVCFVVDATKDIVKSFLTDYLSPECQNPTLIKTSDALKSSACFKENSLLYLILMIGTVWLAVKIYDFNKTPYLSAKKREILSDYALPIGVVVFSFIGSFVFKDIK</sequence>
<feature type="domain" description="Bicarbonate transporter-like transmembrane" evidence="10">
    <location>
        <begin position="467"/>
        <end position="531"/>
    </location>
</feature>
<dbReference type="Gene3D" id="1.10.287.570">
    <property type="entry name" value="Helical hairpin bin"/>
    <property type="match status" value="1"/>
</dbReference>
<dbReference type="Gene3D" id="3.40.930.10">
    <property type="entry name" value="Mannitol-specific EII, Chain A"/>
    <property type="match status" value="1"/>
</dbReference>
<dbReference type="GO" id="GO:0050801">
    <property type="term" value="P:monoatomic ion homeostasis"/>
    <property type="evidence" value="ECO:0007669"/>
    <property type="project" value="TreeGrafter"/>
</dbReference>
<evidence type="ECO:0000313" key="13">
    <source>
        <dbReference type="Proteomes" id="UP000285301"/>
    </source>
</evidence>
<dbReference type="PANTHER" id="PTHR11453">
    <property type="entry name" value="ANION EXCHANGE PROTEIN"/>
    <property type="match status" value="1"/>
</dbReference>
<dbReference type="GO" id="GO:0016323">
    <property type="term" value="C:basolateral plasma membrane"/>
    <property type="evidence" value="ECO:0007669"/>
    <property type="project" value="TreeGrafter"/>
</dbReference>
<dbReference type="EMBL" id="NCKU01005024">
    <property type="protein sequence ID" value="RWS05104.1"/>
    <property type="molecule type" value="Genomic_DNA"/>
</dbReference>
<keyword evidence="4" id="KW-1003">Cell membrane</keyword>
<evidence type="ECO:0000313" key="11">
    <source>
        <dbReference type="EMBL" id="RWS05104.1"/>
    </source>
</evidence>
<accession>A0A3S3PNK6</accession>
<feature type="transmembrane region" description="Helical" evidence="9">
    <location>
        <begin position="307"/>
        <end position="329"/>
    </location>
</feature>
<comment type="subcellular location">
    <subcellularLocation>
        <location evidence="1">Cell membrane</location>
        <topology evidence="1">Multi-pass membrane protein</topology>
    </subcellularLocation>
</comment>
<dbReference type="Pfam" id="PF00955">
    <property type="entry name" value="HCO3_cotransp"/>
    <property type="match status" value="2"/>
</dbReference>
<comment type="similarity">
    <text evidence="2">Belongs to the anion exchanger (TC 2.A.31) family.</text>
</comment>
<proteinExistence type="inferred from homology"/>
<evidence type="ECO:0000256" key="3">
    <source>
        <dbReference type="ARBA" id="ARBA00022448"/>
    </source>
</evidence>
<dbReference type="STRING" id="1965070.A0A3S3PNK6"/>
<organism evidence="11 13">
    <name type="scientific">Dinothrombium tinctorium</name>
    <dbReference type="NCBI Taxonomy" id="1965070"/>
    <lineage>
        <taxon>Eukaryota</taxon>
        <taxon>Metazoa</taxon>
        <taxon>Ecdysozoa</taxon>
        <taxon>Arthropoda</taxon>
        <taxon>Chelicerata</taxon>
        <taxon>Arachnida</taxon>
        <taxon>Acari</taxon>
        <taxon>Acariformes</taxon>
        <taxon>Trombidiformes</taxon>
        <taxon>Prostigmata</taxon>
        <taxon>Anystina</taxon>
        <taxon>Parasitengona</taxon>
        <taxon>Trombidioidea</taxon>
        <taxon>Trombidiidae</taxon>
        <taxon>Dinothrombium</taxon>
    </lineage>
</organism>
<evidence type="ECO:0000256" key="4">
    <source>
        <dbReference type="ARBA" id="ARBA00022475"/>
    </source>
</evidence>
<evidence type="ECO:0000256" key="7">
    <source>
        <dbReference type="ARBA" id="ARBA00023065"/>
    </source>
</evidence>
<feature type="transmembrane region" description="Helical" evidence="9">
    <location>
        <begin position="350"/>
        <end position="373"/>
    </location>
</feature>
<keyword evidence="5 9" id="KW-0812">Transmembrane</keyword>
<feature type="transmembrane region" description="Helical" evidence="9">
    <location>
        <begin position="388"/>
        <end position="410"/>
    </location>
</feature>
<keyword evidence="7" id="KW-0406">Ion transport</keyword>
<dbReference type="GO" id="GO:0006820">
    <property type="term" value="P:monoatomic anion transport"/>
    <property type="evidence" value="ECO:0007669"/>
    <property type="project" value="InterPro"/>
</dbReference>
<keyword evidence="13" id="KW-1185">Reference proteome</keyword>
<comment type="caution">
    <text evidence="11">The sequence shown here is derived from an EMBL/GenBank/DDBJ whole genome shotgun (WGS) entry which is preliminary data.</text>
</comment>
<evidence type="ECO:0000259" key="10">
    <source>
        <dbReference type="Pfam" id="PF00955"/>
    </source>
</evidence>
<dbReference type="AlphaFoldDB" id="A0A3S3PNK6"/>
<dbReference type="Proteomes" id="UP000285301">
    <property type="component" value="Unassembled WGS sequence"/>
</dbReference>
<keyword evidence="8 9" id="KW-0472">Membrane</keyword>
<feature type="non-terminal residue" evidence="11">
    <location>
        <position position="534"/>
    </location>
</feature>
<feature type="transmembrane region" description="Helical" evidence="9">
    <location>
        <begin position="513"/>
        <end position="530"/>
    </location>
</feature>
<dbReference type="InterPro" id="IPR011531">
    <property type="entry name" value="HCO3_transpt-like_TM_dom"/>
</dbReference>
<dbReference type="InterPro" id="IPR016152">
    <property type="entry name" value="PTrfase/Anion_transptr"/>
</dbReference>